<reference evidence="2 3" key="1">
    <citation type="journal article" date="2007" name="Appl. Environ. Microbiol.">
        <title>Rhizobial factors required for stem nodule maturation and maintenance in Sesbania rostrata-Azorhizobium caulinodans ORS571 symbiosis.</title>
        <authorList>
            <person name="Suzuki S."/>
            <person name="Aono T."/>
            <person name="Lee KB."/>
            <person name="Suzuki T."/>
            <person name="Liu CT."/>
            <person name="Miwa H."/>
            <person name="Wakao S."/>
            <person name="Iki T."/>
            <person name="Oyaizu H."/>
        </authorList>
    </citation>
    <scope>NUCLEOTIDE SEQUENCE [LARGE SCALE GENOMIC DNA]</scope>
    <source>
        <strain evidence="3">ATCC 43989 / DSM 5975 / JCM 20966 / LMG 6465 / NBRC 14845 / NCIMB 13405 / ORS 571</strain>
    </source>
</reference>
<sequence>MTDAFKAFQDQFTSAFKPMDVPAAFRDFAEKGVQSYREGFEKLKASAEQTSDLLEGTYSTATKGVAEYNLKSLEILRTNINSAFDFCASVLAAKNAAEAVELSSSHLRTQFETLSEQAKELAALAQKVAAESSEPIKAGVEKTLRTGA</sequence>
<dbReference type="AlphaFoldDB" id="A8I5A1"/>
<dbReference type="InterPro" id="IPR018968">
    <property type="entry name" value="Phasin"/>
</dbReference>
<dbReference type="InterPro" id="IPR010127">
    <property type="entry name" value="Phasin_subfam-1"/>
</dbReference>
<dbReference type="HOGENOM" id="CLU_119062_0_0_5"/>
<feature type="domain" description="Phasin" evidence="1">
    <location>
        <begin position="41"/>
        <end position="138"/>
    </location>
</feature>
<reference evidence="2 3" key="4">
    <citation type="journal article" date="2009" name="Appl. Environ. Microbiol.">
        <title>Comparative genome-wide transcriptional profiling of Azorhizobium caulinodans ORS571 grown under free-living and symbiotic conditions.</title>
        <authorList>
            <person name="Tsukada S."/>
            <person name="Aono T."/>
            <person name="Akiba N."/>
            <person name="Lee KB."/>
            <person name="Liu CT."/>
            <person name="Toyazaki H."/>
            <person name="Oyaizu H."/>
        </authorList>
    </citation>
    <scope>NUCLEOTIDE SEQUENCE [LARGE SCALE GENOMIC DNA]</scope>
    <source>
        <strain evidence="3">ATCC 43989 / DSM 5975 / JCM 20966 / LMG 6465 / NBRC 14845 / NCIMB 13405 / ORS 571</strain>
    </source>
</reference>
<reference evidence="2 3" key="6">
    <citation type="journal article" date="2011" name="Appl. Environ. Microbiol.">
        <title>Involvement of the azorhizobial chromosome partition gene (parA) in the onset of bacteroid differentiation during Sesbania rostrata stem nodule development.</title>
        <authorList>
            <person name="Liu CT."/>
            <person name="Lee KB."/>
            <person name="Wang YS."/>
            <person name="Peng MH."/>
            <person name="Lee KT."/>
            <person name="Suzuki S."/>
            <person name="Suzuki T."/>
            <person name="Oyaizu H."/>
        </authorList>
    </citation>
    <scope>NUCLEOTIDE SEQUENCE [LARGE SCALE GENOMIC DNA]</scope>
    <source>
        <strain evidence="3">ATCC 43989 / DSM 5975 / JCM 20966 / LMG 6465 / NBRC 14845 / NCIMB 13405 / ORS 571</strain>
    </source>
</reference>
<dbReference type="RefSeq" id="WP_012170777.1">
    <property type="nucleotide sequence ID" value="NC_009937.1"/>
</dbReference>
<dbReference type="STRING" id="438753.AZC_2250"/>
<accession>A8I5A1</accession>
<proteinExistence type="predicted"/>
<dbReference type="InterPro" id="IPR010234">
    <property type="entry name" value="Phasin_subfam-2"/>
</dbReference>
<dbReference type="NCBIfam" id="TIGR01985">
    <property type="entry name" value="phasin_2"/>
    <property type="match status" value="1"/>
</dbReference>
<gene>
    <name evidence="2" type="ordered locus">AZC_2250</name>
</gene>
<keyword evidence="3" id="KW-1185">Reference proteome</keyword>
<dbReference type="KEGG" id="azc:AZC_2250"/>
<evidence type="ECO:0000313" key="2">
    <source>
        <dbReference type="EMBL" id="BAF88248.1"/>
    </source>
</evidence>
<dbReference type="Pfam" id="PF09361">
    <property type="entry name" value="Phasin_2"/>
    <property type="match status" value="1"/>
</dbReference>
<evidence type="ECO:0000313" key="3">
    <source>
        <dbReference type="Proteomes" id="UP000000270"/>
    </source>
</evidence>
<protein>
    <submittedName>
        <fullName evidence="2">Uncharacterized conserved protein</fullName>
    </submittedName>
</protein>
<evidence type="ECO:0000259" key="1">
    <source>
        <dbReference type="Pfam" id="PF09361"/>
    </source>
</evidence>
<reference evidence="2 3" key="5">
    <citation type="journal article" date="2010" name="Appl. Environ. Microbiol.">
        <title>phrR-like gene praR of Azorhizobium caulinodans ORS571 is essential for symbiosis with Sesbania rostrata and is involved in expression of reb genes.</title>
        <authorList>
            <person name="Akiba N."/>
            <person name="Aono T."/>
            <person name="Toyazaki H."/>
            <person name="Sato S."/>
            <person name="Oyaizu H."/>
        </authorList>
    </citation>
    <scope>NUCLEOTIDE SEQUENCE [LARGE SCALE GENOMIC DNA]</scope>
    <source>
        <strain evidence="3">ATCC 43989 / DSM 5975 / JCM 20966 / LMG 6465 / NBRC 14845 / NCIMB 13405 / ORS 571</strain>
    </source>
</reference>
<reference evidence="3" key="2">
    <citation type="submission" date="2007-04" db="EMBL/GenBank/DDBJ databases">
        <title>Complete genome sequence of the nitrogen-fixing bacterium Azorhizobium caulinodans ORS571.</title>
        <authorList>
            <person name="Lee K.B."/>
            <person name="Backer P.D."/>
            <person name="Aono T."/>
            <person name="Liu C.T."/>
            <person name="Suzuki S."/>
            <person name="Suzuki T."/>
            <person name="Kaneko T."/>
            <person name="Yamada M."/>
            <person name="Tabata S."/>
            <person name="Kupfer D.M."/>
            <person name="Najar F.Z."/>
            <person name="Wiley G.B."/>
            <person name="Roe B."/>
            <person name="Binnewies T."/>
            <person name="Ussery D."/>
            <person name="Vereecke D."/>
            <person name="Gevers D."/>
            <person name="Holsters M."/>
            <person name="Oyaizu H."/>
        </authorList>
    </citation>
    <scope>NUCLEOTIDE SEQUENCE [LARGE SCALE GENOMIC DNA]</scope>
    <source>
        <strain evidence="3">ATCC 43989 / DSM 5975 / JCM 20966 / LMG 6465 / NBRC 14845 / NCIMB 13405 / ORS 571</strain>
    </source>
</reference>
<name>A8I5A1_AZOC5</name>
<dbReference type="eggNOG" id="COG5490">
    <property type="taxonomic scope" value="Bacteria"/>
</dbReference>
<dbReference type="Proteomes" id="UP000000270">
    <property type="component" value="Chromosome"/>
</dbReference>
<dbReference type="NCBIfam" id="TIGR01841">
    <property type="entry name" value="phasin"/>
    <property type="match status" value="1"/>
</dbReference>
<dbReference type="EMBL" id="AP009384">
    <property type="protein sequence ID" value="BAF88248.1"/>
    <property type="molecule type" value="Genomic_DNA"/>
</dbReference>
<reference evidence="2 3" key="3">
    <citation type="journal article" date="2008" name="BMC Genomics">
        <title>The genome of the versatile nitrogen fixer Azorhizobium caulinodans ORS571.</title>
        <authorList>
            <person name="Lee KB."/>
            <person name="Backer P.D."/>
            <person name="Aono T."/>
            <person name="Liu CT."/>
            <person name="Suzuki S."/>
            <person name="Suzuki T."/>
            <person name="Kaneko T."/>
            <person name="Yamada M."/>
            <person name="Tabata S."/>
            <person name="Kupfer D.M."/>
            <person name="Najar F.Z."/>
            <person name="Wiley G.B."/>
            <person name="Roe B."/>
            <person name="Binnewies T.T."/>
            <person name="Ussery D.W."/>
            <person name="D'Haeze W."/>
            <person name="Herder J.D."/>
            <person name="Gevers D."/>
            <person name="Vereecke D."/>
            <person name="Holsters M."/>
            <person name="Oyaizu H."/>
        </authorList>
    </citation>
    <scope>NUCLEOTIDE SEQUENCE [LARGE SCALE GENOMIC DNA]</scope>
    <source>
        <strain evidence="3">ATCC 43989 / DSM 5975 / JCM 20966 / LMG 6465 / NBRC 14845 / NCIMB 13405 / ORS 571</strain>
    </source>
</reference>
<organism evidence="2 3">
    <name type="scientific">Azorhizobium caulinodans (strain ATCC 43989 / DSM 5975 / JCM 20966 / LMG 6465 / NBRC 14845 / NCIMB 13405 / ORS 571)</name>
    <dbReference type="NCBI Taxonomy" id="438753"/>
    <lineage>
        <taxon>Bacteria</taxon>
        <taxon>Pseudomonadati</taxon>
        <taxon>Pseudomonadota</taxon>
        <taxon>Alphaproteobacteria</taxon>
        <taxon>Hyphomicrobiales</taxon>
        <taxon>Xanthobacteraceae</taxon>
        <taxon>Azorhizobium</taxon>
    </lineage>
</organism>